<dbReference type="InterPro" id="IPR011989">
    <property type="entry name" value="ARM-like"/>
</dbReference>
<reference evidence="3" key="3">
    <citation type="journal article" date="2019" name="Int. J. Syst. Evol. Microbiol.">
        <title>Natronolimnobius sulfurireducens sp. nov. and Halalkaliarchaeum desulfuricum gen. nov., sp. nov., the first sulfur-respiring alkaliphilic haloarchaea from hypersaline alkaline lakes.</title>
        <authorList>
            <person name="Sorokin D.Y."/>
            <person name="Yakimov M."/>
            <person name="Messina E."/>
            <person name="Merkel A.Y."/>
            <person name="Bale N.J."/>
            <person name="Sinninghe Damste J.S."/>
        </authorList>
    </citation>
    <scope>NUCLEOTIDE SEQUENCE</scope>
    <source>
        <strain evidence="3">AArc-Mg</strain>
        <strain evidence="2">AArc1</strain>
    </source>
</reference>
<accession>A0A346PFR7</accession>
<accession>A0A346PQ14</accession>
<reference evidence="4" key="2">
    <citation type="submission" date="2018-02" db="EMBL/GenBank/DDBJ databases">
        <title>Phenotypic and genomic properties of facultatively anaerobic sulfur-reducing natronoarchaea from hypersaline soda lakes.</title>
        <authorList>
            <person name="Sorokin D.Y."/>
            <person name="Kublanov I.V."/>
            <person name="Roman P."/>
            <person name="Sinninghe Damste J.S."/>
            <person name="Golyshin P.N."/>
            <person name="Rojo D."/>
            <person name="Ciordia S."/>
            <person name="Mena M.D.C."/>
            <person name="Ferrer M."/>
            <person name="Messina E."/>
            <person name="Smedile F."/>
            <person name="La Spada G."/>
            <person name="La Cono V."/>
            <person name="Yakimov M.M."/>
        </authorList>
    </citation>
    <scope>NUCLEOTIDE SEQUENCE [LARGE SCALE GENOMIC DNA]</scope>
    <source>
        <strain evidence="4">AArc-Mg</strain>
    </source>
</reference>
<dbReference type="RefSeq" id="WP_117364443.1">
    <property type="nucleotide sequence ID" value="NZ_CP024047.1"/>
</dbReference>
<dbReference type="AlphaFoldDB" id="A0A346PQ14"/>
<dbReference type="OrthoDB" id="197870at2157"/>
<dbReference type="KEGG" id="nag:AArcMg_1597"/>
<dbReference type="InterPro" id="IPR016024">
    <property type="entry name" value="ARM-type_fold"/>
</dbReference>
<dbReference type="GeneID" id="37642080"/>
<name>A0A346PQ14_9EURY</name>
<keyword evidence="4" id="KW-1185">Reference proteome</keyword>
<evidence type="ECO:0000256" key="1">
    <source>
        <dbReference type="SAM" id="MobiDB-lite"/>
    </source>
</evidence>
<protein>
    <recommendedName>
        <fullName evidence="6">HEAT repeats containing protein</fullName>
    </recommendedName>
</protein>
<dbReference type="Proteomes" id="UP000258613">
    <property type="component" value="Chromosome"/>
</dbReference>
<reference evidence="5" key="1">
    <citation type="submission" date="2017-10" db="EMBL/GenBank/DDBJ databases">
        <title>Phenotypic and genomic properties of facultatively anaerobic sulfur-reducing natronoarchaea from hypersaline soda lakes.</title>
        <authorList>
            <person name="Sorokin D.Y."/>
            <person name="Kublanov I.V."/>
            <person name="Roman P."/>
            <person name="Sinninghe Damste J.S."/>
            <person name="Golyshin P.N."/>
            <person name="Rojo D."/>
            <person name="Ciordia S."/>
            <person name="Mena Md.C."/>
            <person name="Ferrer M."/>
            <person name="Messina E."/>
            <person name="Smedile F."/>
            <person name="La Spada G."/>
            <person name="La Cono V."/>
            <person name="Yakimov M.M."/>
        </authorList>
    </citation>
    <scope>NUCLEOTIDE SEQUENCE [LARGE SCALE GENOMIC DNA]</scope>
    <source>
        <strain evidence="5">AArc1</strain>
    </source>
</reference>
<evidence type="ECO:0000313" key="5">
    <source>
        <dbReference type="Proteomes" id="UP000258707"/>
    </source>
</evidence>
<proteinExistence type="predicted"/>
<dbReference type="KEGG" id="nan:AArc1_2044"/>
<evidence type="ECO:0000313" key="3">
    <source>
        <dbReference type="EMBL" id="AXR81609.1"/>
    </source>
</evidence>
<dbReference type="SUPFAM" id="SSF48371">
    <property type="entry name" value="ARM repeat"/>
    <property type="match status" value="1"/>
</dbReference>
<feature type="region of interest" description="Disordered" evidence="1">
    <location>
        <begin position="172"/>
        <end position="194"/>
    </location>
</feature>
<gene>
    <name evidence="2" type="ORF">AArc1_2044</name>
    <name evidence="3" type="ORF">AArcMg_1597</name>
</gene>
<evidence type="ECO:0000313" key="4">
    <source>
        <dbReference type="Proteomes" id="UP000258613"/>
    </source>
</evidence>
<dbReference type="EMBL" id="CP027033">
    <property type="protein sequence ID" value="AXR81609.1"/>
    <property type="molecule type" value="Genomic_DNA"/>
</dbReference>
<evidence type="ECO:0000313" key="2">
    <source>
        <dbReference type="EMBL" id="AXR78362.1"/>
    </source>
</evidence>
<dbReference type="EMBL" id="CP024047">
    <property type="protein sequence ID" value="AXR78362.1"/>
    <property type="molecule type" value="Genomic_DNA"/>
</dbReference>
<sequence>MDGGHAVEEHDESVGFDLPSVLAQLDGRTPAECRDAVETVQTHVAENPDACLPTVPKLRTLLEQPDVDCQADAAYCLAELAEHSPVDVAPSADELATFVAERPAHDATPALIRSLAAISSDRPDALVDHVDALDIALENDAPEARAAGATAFGRLATETDATVDPVRDRLAELAADDPDSTVKERAAGALEQFP</sequence>
<organism evidence="3 4">
    <name type="scientific">Natrarchaeobaculum sulfurireducens</name>
    <dbReference type="NCBI Taxonomy" id="2044521"/>
    <lineage>
        <taxon>Archaea</taxon>
        <taxon>Methanobacteriati</taxon>
        <taxon>Methanobacteriota</taxon>
        <taxon>Stenosarchaea group</taxon>
        <taxon>Halobacteria</taxon>
        <taxon>Halobacteriales</taxon>
        <taxon>Natrialbaceae</taxon>
        <taxon>Natrarchaeobaculum</taxon>
    </lineage>
</organism>
<dbReference type="Proteomes" id="UP000258707">
    <property type="component" value="Chromosome"/>
</dbReference>
<dbReference type="Gene3D" id="1.25.10.10">
    <property type="entry name" value="Leucine-rich Repeat Variant"/>
    <property type="match status" value="1"/>
</dbReference>
<evidence type="ECO:0008006" key="6">
    <source>
        <dbReference type="Google" id="ProtNLM"/>
    </source>
</evidence>